<sequence length="60" mass="6280">MVLALVSAALFVPVATTYFETGLMLPLTTFVASAMLTMLSFLALACGLILDAATRGRIEA</sequence>
<protein>
    <submittedName>
        <fullName evidence="2">Uncharacterized protein</fullName>
    </submittedName>
</protein>
<dbReference type="Proteomes" id="UP001524642">
    <property type="component" value="Unassembled WGS sequence"/>
</dbReference>
<organism evidence="2 3">
    <name type="scientific">Roseomonas populi</name>
    <dbReference type="NCBI Taxonomy" id="3121582"/>
    <lineage>
        <taxon>Bacteria</taxon>
        <taxon>Pseudomonadati</taxon>
        <taxon>Pseudomonadota</taxon>
        <taxon>Alphaproteobacteria</taxon>
        <taxon>Acetobacterales</taxon>
        <taxon>Roseomonadaceae</taxon>
        <taxon>Roseomonas</taxon>
    </lineage>
</organism>
<keyword evidence="1" id="KW-0812">Transmembrane</keyword>
<accession>A0ABT1XCQ8</accession>
<feature type="transmembrane region" description="Helical" evidence="1">
    <location>
        <begin position="27"/>
        <end position="50"/>
    </location>
</feature>
<name>A0ABT1XCQ8_9PROT</name>
<keyword evidence="3" id="KW-1185">Reference proteome</keyword>
<reference evidence="2 3" key="1">
    <citation type="submission" date="2022-06" db="EMBL/GenBank/DDBJ databases">
        <title>Roseomonas CN29.</title>
        <authorList>
            <person name="Cheng Y."/>
            <person name="He X."/>
        </authorList>
    </citation>
    <scope>NUCLEOTIDE SEQUENCE [LARGE SCALE GENOMIC DNA]</scope>
    <source>
        <strain evidence="2 3">CN29</strain>
    </source>
</reference>
<proteinExistence type="predicted"/>
<comment type="caution">
    <text evidence="2">The sequence shown here is derived from an EMBL/GenBank/DDBJ whole genome shotgun (WGS) entry which is preliminary data.</text>
</comment>
<evidence type="ECO:0000313" key="3">
    <source>
        <dbReference type="Proteomes" id="UP001524642"/>
    </source>
</evidence>
<evidence type="ECO:0000256" key="1">
    <source>
        <dbReference type="SAM" id="Phobius"/>
    </source>
</evidence>
<keyword evidence="1" id="KW-1133">Transmembrane helix</keyword>
<evidence type="ECO:0000313" key="2">
    <source>
        <dbReference type="EMBL" id="MCR0985494.1"/>
    </source>
</evidence>
<dbReference type="RefSeq" id="WP_257719141.1">
    <property type="nucleotide sequence ID" value="NZ_JANJOU010000035.1"/>
</dbReference>
<keyword evidence="1" id="KW-0472">Membrane</keyword>
<dbReference type="EMBL" id="JANJOU010000035">
    <property type="protein sequence ID" value="MCR0985494.1"/>
    <property type="molecule type" value="Genomic_DNA"/>
</dbReference>
<gene>
    <name evidence="2" type="ORF">NRP21_25915</name>
</gene>